<accession>G9EIY7</accession>
<reference evidence="1 2" key="1">
    <citation type="journal article" date="2011" name="BMC Genomics">
        <title>Insight into cross-talk between intra-amoebal pathogens.</title>
        <authorList>
            <person name="Gimenez G."/>
            <person name="Bertelli C."/>
            <person name="Moliner C."/>
            <person name="Robert C."/>
            <person name="Raoult D."/>
            <person name="Fournier P.E."/>
            <person name="Greub G."/>
        </authorList>
    </citation>
    <scope>NUCLEOTIDE SEQUENCE [LARGE SCALE GENOMIC DNA]</scope>
    <source>
        <strain evidence="1 2">LLAP12</strain>
    </source>
</reference>
<gene>
    <name evidence="1" type="ORF">LDG_5144</name>
</gene>
<dbReference type="STRING" id="658187.LDG_5144"/>
<dbReference type="EMBL" id="JH413793">
    <property type="protein sequence ID" value="EHL32905.1"/>
    <property type="molecule type" value="Genomic_DNA"/>
</dbReference>
<dbReference type="eggNOG" id="COG1680">
    <property type="taxonomic scope" value="Bacteria"/>
</dbReference>
<keyword evidence="2" id="KW-1185">Reference proteome</keyword>
<organism evidence="1 2">
    <name type="scientific">Legionella drancourtii LLAP12</name>
    <dbReference type="NCBI Taxonomy" id="658187"/>
    <lineage>
        <taxon>Bacteria</taxon>
        <taxon>Pseudomonadati</taxon>
        <taxon>Pseudomonadota</taxon>
        <taxon>Gammaproteobacteria</taxon>
        <taxon>Legionellales</taxon>
        <taxon>Legionellaceae</taxon>
        <taxon>Legionella</taxon>
    </lineage>
</organism>
<name>G9EIY7_9GAMM</name>
<protein>
    <submittedName>
        <fullName evidence="1">Uncharacterized protein</fullName>
    </submittedName>
</protein>
<proteinExistence type="predicted"/>
<dbReference type="HOGENOM" id="CLU_1616948_0_0_6"/>
<evidence type="ECO:0000313" key="2">
    <source>
        <dbReference type="Proteomes" id="UP000002770"/>
    </source>
</evidence>
<evidence type="ECO:0000313" key="1">
    <source>
        <dbReference type="EMBL" id="EHL32905.1"/>
    </source>
</evidence>
<dbReference type="AlphaFoldDB" id="G9EIY7"/>
<dbReference type="InParanoid" id="G9EIY7"/>
<sequence>MPGFGSNWVIMPEYGIGTVLFANNTYAVAEAINLKVINTLINKAHLKPRQLPPSAILQMRKEQLIKLLPNWQAAPASGLFAANFFLDSSENSLKKETQALFAKAGKILAIGALTPENQLRGYFIMKGENADLKISFALSPDNPALIQSYQIEEIAHDANEVYVA</sequence>
<dbReference type="Proteomes" id="UP000002770">
    <property type="component" value="Unassembled WGS sequence"/>
</dbReference>